<evidence type="ECO:0000313" key="20">
    <source>
        <dbReference type="EMBL" id="EEB13520.1"/>
    </source>
</evidence>
<evidence type="ECO:0000313" key="22">
    <source>
        <dbReference type="Proteomes" id="UP000009046"/>
    </source>
</evidence>
<dbReference type="InterPro" id="IPR027503">
    <property type="entry name" value="Lonm_euk"/>
</dbReference>
<dbReference type="PIRSF" id="PIRSF001174">
    <property type="entry name" value="Lon_proteas"/>
    <property type="match status" value="1"/>
</dbReference>
<dbReference type="SMART" id="SM00382">
    <property type="entry name" value="AAA"/>
    <property type="match status" value="1"/>
</dbReference>
<evidence type="ECO:0000256" key="7">
    <source>
        <dbReference type="ARBA" id="ARBA00022946"/>
    </source>
</evidence>
<dbReference type="Gene3D" id="1.20.58.1480">
    <property type="match status" value="1"/>
</dbReference>
<dbReference type="CDD" id="cd19500">
    <property type="entry name" value="RecA-like_Lon"/>
    <property type="match status" value="1"/>
</dbReference>
<feature type="active site" evidence="11 13">
    <location>
        <position position="849"/>
    </location>
</feature>
<dbReference type="AlphaFoldDB" id="E0VJG4"/>
<dbReference type="InterPro" id="IPR015947">
    <property type="entry name" value="PUA-like_sf"/>
</dbReference>
<dbReference type="GeneID" id="8230793"/>
<evidence type="ECO:0000256" key="10">
    <source>
        <dbReference type="ARBA" id="ARBA00050665"/>
    </source>
</evidence>
<comment type="catalytic activity">
    <reaction evidence="10 11">
        <text>Hydrolysis of proteins in presence of ATP.</text>
        <dbReference type="EC" id="3.4.21.53"/>
    </reaction>
</comment>
<evidence type="ECO:0000256" key="15">
    <source>
        <dbReference type="PROSITE-ProRule" id="PRU01122"/>
    </source>
</evidence>
<keyword evidence="4 11" id="KW-0378">Hydrolase</keyword>
<dbReference type="NCBIfam" id="TIGR00763">
    <property type="entry name" value="lon"/>
    <property type="match status" value="1"/>
</dbReference>
<protein>
    <recommendedName>
        <fullName evidence="11">Lon protease homolog, mitochondrial</fullName>
        <ecNumber evidence="11">3.4.21.53</ecNumber>
    </recommendedName>
</protein>
<name>E0VJG4_PEDHC</name>
<dbReference type="Pfam" id="PF02190">
    <property type="entry name" value="LON_substr_bdg"/>
    <property type="match status" value="1"/>
</dbReference>
<dbReference type="InterPro" id="IPR027065">
    <property type="entry name" value="Lon_Prtase"/>
</dbReference>
<dbReference type="GO" id="GO:0004252">
    <property type="term" value="F:serine-type endopeptidase activity"/>
    <property type="evidence" value="ECO:0007669"/>
    <property type="project" value="UniProtKB-UniRule"/>
</dbReference>
<dbReference type="PROSITE" id="PS51786">
    <property type="entry name" value="LON_PROTEOLYTIC"/>
    <property type="match status" value="1"/>
</dbReference>
<dbReference type="GO" id="GO:0004176">
    <property type="term" value="F:ATP-dependent peptidase activity"/>
    <property type="evidence" value="ECO:0007669"/>
    <property type="project" value="UniProtKB-UniRule"/>
</dbReference>
<sequence length="901" mass="102078">MLFCLIQTNSLFKLFYFRFKKAIFFQTRLFSSEKPPSASNDGSDDDDGREYHEEKTQSTHPSLPATVVVPEVWPHVPIIPINRNPVFPRFIKLVEVSNPVLIDLIRRKVRLNQPYAGIFLKKSEENDKEIVNSLDEVYSVGTFAQIHEMQDLGDKLRLVVMAHRRIKIIQQLPDDVETDDVSNRKKRRKKRSLDNSSENIKEPIAAVEKEKVDSKKDNVSSHQILMVEVENVTHEKFRQTEEVKALTQEVIKTIRDIISMNPLYRESLQQMLHQGQRVVDNPVYLSDLGAALTGAEAAELQAVLEETDIPKRLMLSLSLLKKEFELSKLQAKIGREVEEKVKQQHRKYILHEQLKVIKKELGLEKDDKDAIEEKFRERIKGKKVPKAVEDVLEEELNKLGFLESHSSEFNVTRNYLDWLTSLPWGVTSPENLDLTRATSILNEDHYGMEDVKKRVLEFIAVSQLKGSTQGKILCFFGPPGVGKTSIARSIARALNREYFRFSVGGMTDVAEIKGHRRTYVGAMPGKVIQCLKKTKTENPLILIDEVDKIGKGYQGDPSSALLEMLDPEQNFNFLDHYLDVPVDLSKVLFICTANVVETIPEPLRDRMEMIDVSGYVAEEKLAIAKQYLVPQAMKDAGLKTEQLKIHDDSLTTLIKNYCRESGVRNLQKHIEKVVRKVAYKVVQQEANVIQVVPENLSEFVGKPVFTHDRMYEETPPGVVMGLAWTAMGGSTLFIETETRKPFDDKNNEGSLELTGHLGEVMKESARIALTVARNYLKTTDPQNSFLYRSHLHLHVPEGATPKDGPSAGCTIVTALLSLAKNLPIRQDVAMTGEVSLKGKILPVGGIKEKTIAAKRVGVNCIILPEENKKDYNDLPKYITDGLEVHFVATYDDIYKIVFLNG</sequence>
<dbReference type="InterPro" id="IPR003959">
    <property type="entry name" value="ATPase_AAA_core"/>
</dbReference>
<dbReference type="SMART" id="SM00464">
    <property type="entry name" value="LON"/>
    <property type="match status" value="1"/>
</dbReference>
<reference evidence="20" key="2">
    <citation type="submission" date="2007-04" db="EMBL/GenBank/DDBJ databases">
        <title>The genome of the human body louse.</title>
        <authorList>
            <consortium name="The Human Body Louse Genome Consortium"/>
            <person name="Kirkness E."/>
            <person name="Walenz B."/>
            <person name="Hass B."/>
            <person name="Bruggner R."/>
            <person name="Strausberg R."/>
        </authorList>
    </citation>
    <scope>NUCLEOTIDE SEQUENCE</scope>
    <source>
        <strain evidence="20">USDA</strain>
    </source>
</reference>
<dbReference type="CTD" id="8230793"/>
<dbReference type="HOGENOM" id="CLU_004109_1_0_1"/>
<keyword evidence="5 11" id="KW-0720">Serine protease</keyword>
<feature type="domain" description="Lon N-terminal" evidence="19">
    <location>
        <begin position="76"/>
        <end position="324"/>
    </location>
</feature>
<evidence type="ECO:0000256" key="9">
    <source>
        <dbReference type="ARBA" id="ARBA00023128"/>
    </source>
</evidence>
<gene>
    <name evidence="21" type="primary">8230793</name>
    <name evidence="20" type="ORF">Phum_PHUM244850</name>
</gene>
<keyword evidence="8 11" id="KW-0238">DNA-binding</keyword>
<dbReference type="EMBL" id="AAZO01002837">
    <property type="status" value="NOT_ANNOTATED_CDS"/>
    <property type="molecule type" value="Genomic_DNA"/>
</dbReference>
<dbReference type="eggNOG" id="KOG2004">
    <property type="taxonomic scope" value="Eukaryota"/>
</dbReference>
<dbReference type="FunFam" id="2.30.130.40:FF:000004">
    <property type="entry name" value="Lon protease homolog, mitochondrial"/>
    <property type="match status" value="1"/>
</dbReference>
<dbReference type="EC" id="3.4.21.53" evidence="11"/>
<dbReference type="PROSITE" id="PS51787">
    <property type="entry name" value="LON_N"/>
    <property type="match status" value="1"/>
</dbReference>
<dbReference type="PROSITE" id="PS01046">
    <property type="entry name" value="LON_SER"/>
    <property type="match status" value="1"/>
</dbReference>
<dbReference type="OrthoDB" id="2411602at2759"/>
<feature type="binding site" evidence="11 14">
    <location>
        <begin position="477"/>
        <end position="484"/>
    </location>
    <ligand>
        <name>ATP</name>
        <dbReference type="ChEBI" id="CHEBI:30616"/>
    </ligand>
</feature>
<keyword evidence="9 11" id="KW-0496">Mitochondrion</keyword>
<dbReference type="InParanoid" id="E0VJG4"/>
<dbReference type="OMA" id="WLTNIPW"/>
<feature type="region of interest" description="Disordered" evidence="17">
    <location>
        <begin position="32"/>
        <end position="61"/>
    </location>
</feature>
<reference evidence="21" key="3">
    <citation type="submission" date="2020-05" db="UniProtKB">
        <authorList>
            <consortium name="EnsemblMetazoa"/>
        </authorList>
    </citation>
    <scope>IDENTIFICATION</scope>
    <source>
        <strain evidence="21">USDA</strain>
    </source>
</reference>
<evidence type="ECO:0000256" key="12">
    <source>
        <dbReference type="PIRNR" id="PIRNR001174"/>
    </source>
</evidence>
<dbReference type="Gene3D" id="1.10.8.60">
    <property type="match status" value="1"/>
</dbReference>
<dbReference type="GO" id="GO:0005759">
    <property type="term" value="C:mitochondrial matrix"/>
    <property type="evidence" value="ECO:0007669"/>
    <property type="project" value="UniProtKB-SubCell"/>
</dbReference>
<dbReference type="GO" id="GO:0051131">
    <property type="term" value="P:chaperone-mediated protein complex assembly"/>
    <property type="evidence" value="ECO:0007669"/>
    <property type="project" value="UniProtKB-UniRule"/>
</dbReference>
<comment type="subcellular location">
    <subcellularLocation>
        <location evidence="1 11">Mitochondrion matrix</location>
    </subcellularLocation>
</comment>
<dbReference type="Pfam" id="PF05362">
    <property type="entry name" value="Lon_C"/>
    <property type="match status" value="1"/>
</dbReference>
<comment type="function">
    <text evidence="11">ATP-dependent serine protease that mediates the selective degradation of misfolded, unassembled or oxidatively damaged polypeptides as well as certain short-lived regulatory proteins in the mitochondrial matrix. May also have a chaperone function in the assembly of inner membrane protein complexes. Participates in the regulation of mitochondrial gene expression and in the maintenance of the integrity of the mitochondrial genome. Binds to mitochondrial DNA in a site-specific manner.</text>
</comment>
<evidence type="ECO:0000259" key="19">
    <source>
        <dbReference type="PROSITE" id="PS51787"/>
    </source>
</evidence>
<dbReference type="EMBL" id="DS235222">
    <property type="protein sequence ID" value="EEB13520.1"/>
    <property type="molecule type" value="Genomic_DNA"/>
</dbReference>
<dbReference type="VEuPathDB" id="VectorBase:PHUM244850"/>
<dbReference type="MEROPS" id="S16.002"/>
<dbReference type="HAMAP" id="MF_03120">
    <property type="entry name" value="lonm_euk"/>
    <property type="match status" value="1"/>
</dbReference>
<dbReference type="GO" id="GO:0034599">
    <property type="term" value="P:cellular response to oxidative stress"/>
    <property type="evidence" value="ECO:0007669"/>
    <property type="project" value="UniProtKB-UniRule"/>
</dbReference>
<reference evidence="20" key="1">
    <citation type="submission" date="2007-04" db="EMBL/GenBank/DDBJ databases">
        <title>Annotation of Pediculus humanus corporis strain USDA.</title>
        <authorList>
            <person name="Kirkness E."/>
            <person name="Hannick L."/>
            <person name="Hass B."/>
            <person name="Bruggner R."/>
            <person name="Lawson D."/>
            <person name="Bidwell S."/>
            <person name="Joardar V."/>
            <person name="Caler E."/>
            <person name="Walenz B."/>
            <person name="Inman J."/>
            <person name="Schobel S."/>
            <person name="Galinsky K."/>
            <person name="Amedeo P."/>
            <person name="Strausberg R."/>
        </authorList>
    </citation>
    <scope>NUCLEOTIDE SEQUENCE</scope>
    <source>
        <strain evidence="20">USDA</strain>
    </source>
</reference>
<feature type="active site" evidence="11 13">
    <location>
        <position position="806"/>
    </location>
</feature>
<dbReference type="GO" id="GO:0007005">
    <property type="term" value="P:mitochondrion organization"/>
    <property type="evidence" value="ECO:0007669"/>
    <property type="project" value="TreeGrafter"/>
</dbReference>
<dbReference type="Gene3D" id="3.40.50.300">
    <property type="entry name" value="P-loop containing nucleotide triphosphate hydrolases"/>
    <property type="match status" value="1"/>
</dbReference>
<evidence type="ECO:0000256" key="13">
    <source>
        <dbReference type="PIRSR" id="PIRSR001174-1"/>
    </source>
</evidence>
<dbReference type="FunFam" id="1.20.5.5270:FF:000001">
    <property type="entry name" value="Lon protease homolog, mitochondrial"/>
    <property type="match status" value="1"/>
</dbReference>
<dbReference type="InterPro" id="IPR014721">
    <property type="entry name" value="Ribsml_uS5_D2-typ_fold_subgr"/>
</dbReference>
<evidence type="ECO:0000256" key="17">
    <source>
        <dbReference type="SAM" id="MobiDB-lite"/>
    </source>
</evidence>
<dbReference type="GO" id="GO:0006515">
    <property type="term" value="P:protein quality control for misfolded or incompletely synthesized proteins"/>
    <property type="evidence" value="ECO:0007669"/>
    <property type="project" value="UniProtKB-UniRule"/>
</dbReference>
<dbReference type="InterPro" id="IPR003593">
    <property type="entry name" value="AAA+_ATPase"/>
</dbReference>
<dbReference type="KEGG" id="phu:Phum_PHUM244850"/>
<proteinExistence type="inferred from homology"/>
<dbReference type="Pfam" id="PF22667">
    <property type="entry name" value="Lon_lid"/>
    <property type="match status" value="1"/>
</dbReference>
<evidence type="ECO:0000256" key="14">
    <source>
        <dbReference type="PIRSR" id="PIRSR001174-2"/>
    </source>
</evidence>
<dbReference type="GO" id="GO:0043565">
    <property type="term" value="F:sequence-specific DNA binding"/>
    <property type="evidence" value="ECO:0007669"/>
    <property type="project" value="UniProtKB-UniRule"/>
</dbReference>
<dbReference type="STRING" id="121224.E0VJG4"/>
<dbReference type="InterPro" id="IPR004815">
    <property type="entry name" value="Lon_bac/euk-typ"/>
</dbReference>
<dbReference type="InterPro" id="IPR003111">
    <property type="entry name" value="Lon_prtase_N"/>
</dbReference>
<accession>E0VJG4</accession>
<dbReference type="FunCoup" id="E0VJG4">
    <property type="interactions" value="1092"/>
</dbReference>
<evidence type="ECO:0000259" key="18">
    <source>
        <dbReference type="PROSITE" id="PS51786"/>
    </source>
</evidence>
<dbReference type="GO" id="GO:0005524">
    <property type="term" value="F:ATP binding"/>
    <property type="evidence" value="ECO:0007669"/>
    <property type="project" value="UniProtKB-UniRule"/>
</dbReference>
<comment type="similarity">
    <text evidence="11 12 15 16">Belongs to the peptidase S16 family.</text>
</comment>
<dbReference type="InterPro" id="IPR020568">
    <property type="entry name" value="Ribosomal_Su5_D2-typ_SF"/>
</dbReference>
<evidence type="ECO:0000256" key="16">
    <source>
        <dbReference type="RuleBase" id="RU000591"/>
    </source>
</evidence>
<dbReference type="EnsemblMetazoa" id="PHUM244850-RA">
    <property type="protein sequence ID" value="PHUM244850-PA"/>
    <property type="gene ID" value="PHUM244850"/>
</dbReference>
<keyword evidence="6 11" id="KW-0067">ATP-binding</keyword>
<dbReference type="InterPro" id="IPR054594">
    <property type="entry name" value="Lon_lid"/>
</dbReference>
<evidence type="ECO:0000256" key="5">
    <source>
        <dbReference type="ARBA" id="ARBA00022825"/>
    </source>
</evidence>
<evidence type="ECO:0000256" key="3">
    <source>
        <dbReference type="ARBA" id="ARBA00022741"/>
    </source>
</evidence>
<dbReference type="FunFam" id="3.40.50.300:FF:000021">
    <property type="entry name" value="Lon protease homolog"/>
    <property type="match status" value="1"/>
</dbReference>
<evidence type="ECO:0000256" key="2">
    <source>
        <dbReference type="ARBA" id="ARBA00022670"/>
    </source>
</evidence>
<dbReference type="InterPro" id="IPR008268">
    <property type="entry name" value="Peptidase_S16_AS"/>
</dbReference>
<dbReference type="Gene3D" id="3.30.230.10">
    <property type="match status" value="1"/>
</dbReference>
<dbReference type="InterPro" id="IPR027417">
    <property type="entry name" value="P-loop_NTPase"/>
</dbReference>
<evidence type="ECO:0000313" key="21">
    <source>
        <dbReference type="EnsemblMetazoa" id="PHUM244850-PA"/>
    </source>
</evidence>
<comment type="subunit">
    <text evidence="11">Homohexamer or homoheptamer. Organized in a ring with a central cavity.</text>
</comment>
<feature type="domain" description="Lon proteolytic" evidence="18">
    <location>
        <begin position="713"/>
        <end position="900"/>
    </location>
</feature>
<dbReference type="Pfam" id="PF00004">
    <property type="entry name" value="AAA"/>
    <property type="match status" value="1"/>
</dbReference>
<dbReference type="GO" id="GO:0070407">
    <property type="term" value="P:oxidation-dependent protein catabolic process"/>
    <property type="evidence" value="ECO:0007669"/>
    <property type="project" value="UniProtKB-UniRule"/>
</dbReference>
<dbReference type="SUPFAM" id="SSF52540">
    <property type="entry name" value="P-loop containing nucleoside triphosphate hydrolases"/>
    <property type="match status" value="1"/>
</dbReference>
<dbReference type="FunFam" id="1.20.58.1480:FF:000002">
    <property type="entry name" value="Lon protease homolog, mitochondrial"/>
    <property type="match status" value="1"/>
</dbReference>
<keyword evidence="3 11" id="KW-0547">Nucleotide-binding</keyword>
<keyword evidence="22" id="KW-1185">Reference proteome</keyword>
<dbReference type="SUPFAM" id="SSF88697">
    <property type="entry name" value="PUA domain-like"/>
    <property type="match status" value="1"/>
</dbReference>
<dbReference type="GO" id="GO:0003697">
    <property type="term" value="F:single-stranded DNA binding"/>
    <property type="evidence" value="ECO:0007669"/>
    <property type="project" value="TreeGrafter"/>
</dbReference>
<dbReference type="GO" id="GO:0016887">
    <property type="term" value="F:ATP hydrolysis activity"/>
    <property type="evidence" value="ECO:0007669"/>
    <property type="project" value="UniProtKB-UniRule"/>
</dbReference>
<keyword evidence="7" id="KW-0809">Transit peptide</keyword>
<feature type="region of interest" description="Disordered" evidence="17">
    <location>
        <begin position="177"/>
        <end position="202"/>
    </location>
</feature>
<organism>
    <name type="scientific">Pediculus humanus subsp. corporis</name>
    <name type="common">Body louse</name>
    <dbReference type="NCBI Taxonomy" id="121224"/>
    <lineage>
        <taxon>Eukaryota</taxon>
        <taxon>Metazoa</taxon>
        <taxon>Ecdysozoa</taxon>
        <taxon>Arthropoda</taxon>
        <taxon>Hexapoda</taxon>
        <taxon>Insecta</taxon>
        <taxon>Pterygota</taxon>
        <taxon>Neoptera</taxon>
        <taxon>Paraneoptera</taxon>
        <taxon>Psocodea</taxon>
        <taxon>Troctomorpha</taxon>
        <taxon>Phthiraptera</taxon>
        <taxon>Anoplura</taxon>
        <taxon>Pediculidae</taxon>
        <taxon>Pediculus</taxon>
    </lineage>
</organism>
<dbReference type="PANTHER" id="PTHR43718:SF2">
    <property type="entry name" value="LON PROTEASE HOMOLOG, MITOCHONDRIAL"/>
    <property type="match status" value="1"/>
</dbReference>
<dbReference type="Proteomes" id="UP000009046">
    <property type="component" value="Unassembled WGS sequence"/>
</dbReference>
<evidence type="ECO:0000256" key="6">
    <source>
        <dbReference type="ARBA" id="ARBA00022840"/>
    </source>
</evidence>
<evidence type="ECO:0000256" key="4">
    <source>
        <dbReference type="ARBA" id="ARBA00022801"/>
    </source>
</evidence>
<keyword evidence="2 11" id="KW-0645">Protease</keyword>
<dbReference type="InterPro" id="IPR008269">
    <property type="entry name" value="Lon_proteolytic"/>
</dbReference>
<evidence type="ECO:0000256" key="11">
    <source>
        <dbReference type="HAMAP-Rule" id="MF_03120"/>
    </source>
</evidence>
<dbReference type="Gene3D" id="1.20.5.5270">
    <property type="match status" value="1"/>
</dbReference>
<evidence type="ECO:0000256" key="8">
    <source>
        <dbReference type="ARBA" id="ARBA00023125"/>
    </source>
</evidence>
<dbReference type="Gene3D" id="2.30.130.40">
    <property type="entry name" value="LON domain-like"/>
    <property type="match status" value="1"/>
</dbReference>
<dbReference type="InterPro" id="IPR046336">
    <property type="entry name" value="Lon_prtase_N_sf"/>
</dbReference>
<dbReference type="PANTHER" id="PTHR43718">
    <property type="entry name" value="LON PROTEASE"/>
    <property type="match status" value="1"/>
</dbReference>
<dbReference type="SUPFAM" id="SSF54211">
    <property type="entry name" value="Ribosomal protein S5 domain 2-like"/>
    <property type="match status" value="1"/>
</dbReference>
<evidence type="ECO:0000256" key="1">
    <source>
        <dbReference type="ARBA" id="ARBA00004305"/>
    </source>
</evidence>
<dbReference type="FunFam" id="3.30.230.10:FF:000015">
    <property type="entry name" value="Lon protease homolog, mitochondrial"/>
    <property type="match status" value="1"/>
</dbReference>
<dbReference type="PRINTS" id="PR00830">
    <property type="entry name" value="ENDOLAPTASE"/>
</dbReference>
<dbReference type="RefSeq" id="XP_002426258.1">
    <property type="nucleotide sequence ID" value="XM_002426213.1"/>
</dbReference>
<dbReference type="FunFam" id="1.10.8.60:FF:000043">
    <property type="entry name" value="Lon protease homolog, mitochondrial"/>
    <property type="match status" value="1"/>
</dbReference>